<dbReference type="Pfam" id="PF03544">
    <property type="entry name" value="TonB_C"/>
    <property type="match status" value="1"/>
</dbReference>
<evidence type="ECO:0000256" key="4">
    <source>
        <dbReference type="ARBA" id="ARBA00023136"/>
    </source>
</evidence>
<dbReference type="PROSITE" id="PS52015">
    <property type="entry name" value="TONB_CTD"/>
    <property type="match status" value="1"/>
</dbReference>
<feature type="compositionally biased region" description="Low complexity" evidence="5">
    <location>
        <begin position="27"/>
        <end position="36"/>
    </location>
</feature>
<feature type="compositionally biased region" description="Pro residues" evidence="5">
    <location>
        <begin position="37"/>
        <end position="93"/>
    </location>
</feature>
<comment type="subcellular location">
    <subcellularLocation>
        <location evidence="1">Membrane</location>
        <topology evidence="1">Single-pass membrane protein</topology>
    </subcellularLocation>
</comment>
<feature type="region of interest" description="Disordered" evidence="5">
    <location>
        <begin position="1"/>
        <end position="147"/>
    </location>
</feature>
<name>A0A5R9JCB0_9PROT</name>
<dbReference type="SUPFAM" id="SSF74653">
    <property type="entry name" value="TolA/TonB C-terminal domain"/>
    <property type="match status" value="1"/>
</dbReference>
<reference evidence="7 8" key="1">
    <citation type="submission" date="2019-05" db="EMBL/GenBank/DDBJ databases">
        <authorList>
            <person name="Pankratov T."/>
            <person name="Grouzdev D."/>
        </authorList>
    </citation>
    <scope>NUCLEOTIDE SEQUENCE [LARGE SCALE GENOMIC DNA]</scope>
    <source>
        <strain evidence="7 8">KEBCLARHB70R</strain>
    </source>
</reference>
<evidence type="ECO:0000256" key="3">
    <source>
        <dbReference type="ARBA" id="ARBA00022989"/>
    </source>
</evidence>
<dbReference type="Proteomes" id="UP000305654">
    <property type="component" value="Unassembled WGS sequence"/>
</dbReference>
<feature type="compositionally biased region" description="Polar residues" evidence="5">
    <location>
        <begin position="97"/>
        <end position="115"/>
    </location>
</feature>
<evidence type="ECO:0000256" key="1">
    <source>
        <dbReference type="ARBA" id="ARBA00004167"/>
    </source>
</evidence>
<protein>
    <submittedName>
        <fullName evidence="7">TonB family protein</fullName>
    </submittedName>
</protein>
<feature type="domain" description="TonB C-terminal" evidence="6">
    <location>
        <begin position="173"/>
        <end position="265"/>
    </location>
</feature>
<proteinExistence type="predicted"/>
<sequence>MGLSFAQPPGGGKPEEQQPVDMVYERAGSAGMTGPTAPTPTQSPPPPSSAAPSPQPPAPTPPMPDVAPPPDETPPLPDLQLPEPLPQPMPQPAPDSHSQSHATTARPQSRSTSPFSHPMDLSFAPPTRAFQRHSGRRAGSGAPIDMSLGPLVQNGRLNTPYASTSSIKGVSDDYADEIGDWIRRHMYYPEEAAQKGEDGPSHVHVVLDRQGKVSSVSLVSSSGSYLLDAATTGMFRNAKLPPVPPDMSGDHFDVDLTIDYILIRH</sequence>
<keyword evidence="4" id="KW-0472">Membrane</keyword>
<dbReference type="GO" id="GO:0055085">
    <property type="term" value="P:transmembrane transport"/>
    <property type="evidence" value="ECO:0007669"/>
    <property type="project" value="InterPro"/>
</dbReference>
<dbReference type="InterPro" id="IPR037682">
    <property type="entry name" value="TonB_C"/>
</dbReference>
<dbReference type="OrthoDB" id="7280794at2"/>
<dbReference type="AlphaFoldDB" id="A0A5R9JCB0"/>
<keyword evidence="3" id="KW-1133">Transmembrane helix</keyword>
<dbReference type="Gene3D" id="3.30.1150.10">
    <property type="match status" value="1"/>
</dbReference>
<gene>
    <name evidence="7" type="ORF">FE263_15235</name>
</gene>
<accession>A0A5R9JCB0</accession>
<evidence type="ECO:0000256" key="2">
    <source>
        <dbReference type="ARBA" id="ARBA00022692"/>
    </source>
</evidence>
<evidence type="ECO:0000313" key="7">
    <source>
        <dbReference type="EMBL" id="TLU71928.1"/>
    </source>
</evidence>
<organism evidence="7 8">
    <name type="scientific">Lichenicoccus roseus</name>
    <dbReference type="NCBI Taxonomy" id="2683649"/>
    <lineage>
        <taxon>Bacteria</taxon>
        <taxon>Pseudomonadati</taxon>
        <taxon>Pseudomonadota</taxon>
        <taxon>Alphaproteobacteria</taxon>
        <taxon>Acetobacterales</taxon>
        <taxon>Acetobacteraceae</taxon>
        <taxon>Lichenicoccus</taxon>
    </lineage>
</organism>
<dbReference type="InterPro" id="IPR006260">
    <property type="entry name" value="TonB/TolA_C"/>
</dbReference>
<evidence type="ECO:0000313" key="8">
    <source>
        <dbReference type="Proteomes" id="UP000305654"/>
    </source>
</evidence>
<dbReference type="NCBIfam" id="TIGR01352">
    <property type="entry name" value="tonB_Cterm"/>
    <property type="match status" value="1"/>
</dbReference>
<evidence type="ECO:0000259" key="6">
    <source>
        <dbReference type="PROSITE" id="PS52015"/>
    </source>
</evidence>
<comment type="caution">
    <text evidence="7">The sequence shown here is derived from an EMBL/GenBank/DDBJ whole genome shotgun (WGS) entry which is preliminary data.</text>
</comment>
<dbReference type="EMBL" id="VCDI01000005">
    <property type="protein sequence ID" value="TLU71928.1"/>
    <property type="molecule type" value="Genomic_DNA"/>
</dbReference>
<keyword evidence="2" id="KW-0812">Transmembrane</keyword>
<dbReference type="GO" id="GO:0016020">
    <property type="term" value="C:membrane"/>
    <property type="evidence" value="ECO:0007669"/>
    <property type="project" value="UniProtKB-SubCell"/>
</dbReference>
<keyword evidence="8" id="KW-1185">Reference proteome</keyword>
<evidence type="ECO:0000256" key="5">
    <source>
        <dbReference type="SAM" id="MobiDB-lite"/>
    </source>
</evidence>